<dbReference type="Pfam" id="PF13581">
    <property type="entry name" value="HATPase_c_2"/>
    <property type="match status" value="1"/>
</dbReference>
<dbReference type="Gene3D" id="3.30.565.10">
    <property type="entry name" value="Histidine kinase-like ATPase, C-terminal domain"/>
    <property type="match status" value="1"/>
</dbReference>
<dbReference type="SUPFAM" id="SSF55874">
    <property type="entry name" value="ATPase domain of HSP90 chaperone/DNA topoisomerase II/histidine kinase"/>
    <property type="match status" value="1"/>
</dbReference>
<name>A0ABW2XYZ3_9ACTN</name>
<comment type="caution">
    <text evidence="3">The sequence shown here is derived from an EMBL/GenBank/DDBJ whole genome shotgun (WGS) entry which is preliminary data.</text>
</comment>
<dbReference type="RefSeq" id="WP_131761839.1">
    <property type="nucleotide sequence ID" value="NZ_CAACUY010000191.1"/>
</dbReference>
<reference evidence="4" key="1">
    <citation type="journal article" date="2019" name="Int. J. Syst. Evol. Microbiol.">
        <title>The Global Catalogue of Microorganisms (GCM) 10K type strain sequencing project: providing services to taxonomists for standard genome sequencing and annotation.</title>
        <authorList>
            <consortium name="The Broad Institute Genomics Platform"/>
            <consortium name="The Broad Institute Genome Sequencing Center for Infectious Disease"/>
            <person name="Wu L."/>
            <person name="Ma J."/>
        </authorList>
    </citation>
    <scope>NUCLEOTIDE SEQUENCE [LARGE SCALE GENOMIC DNA]</scope>
    <source>
        <strain evidence="4">JCM 9371</strain>
    </source>
</reference>
<sequence>MKTEPVRGRPEAVGRVFSISVEARPESIKSVRDFVAGAYEGVIDAMALYVLRTVAGELATNAVQHGGVDDVVVRTYVSEEGAVVEVWDRAEAGVPEVKDASDVAVCGRGVLMVEQLSARWGVVWPPGGGKIVWAVVRAVQRG</sequence>
<dbReference type="EMBL" id="JBHTGP010000027">
    <property type="protein sequence ID" value="MFD0691334.1"/>
    <property type="molecule type" value="Genomic_DNA"/>
</dbReference>
<dbReference type="InterPro" id="IPR050267">
    <property type="entry name" value="Anti-sigma-factor_SerPK"/>
</dbReference>
<evidence type="ECO:0000313" key="4">
    <source>
        <dbReference type="Proteomes" id="UP001597063"/>
    </source>
</evidence>
<protein>
    <submittedName>
        <fullName evidence="3">ATP-binding protein</fullName>
    </submittedName>
</protein>
<accession>A0ABW2XYZ3</accession>
<evidence type="ECO:0000256" key="1">
    <source>
        <dbReference type="ARBA" id="ARBA00022527"/>
    </source>
</evidence>
<keyword evidence="4" id="KW-1185">Reference proteome</keyword>
<dbReference type="GO" id="GO:0005524">
    <property type="term" value="F:ATP binding"/>
    <property type="evidence" value="ECO:0007669"/>
    <property type="project" value="UniProtKB-KW"/>
</dbReference>
<keyword evidence="1" id="KW-0418">Kinase</keyword>
<dbReference type="CDD" id="cd16936">
    <property type="entry name" value="HATPase_RsbW-like"/>
    <property type="match status" value="1"/>
</dbReference>
<dbReference type="PANTHER" id="PTHR35526">
    <property type="entry name" value="ANTI-SIGMA-F FACTOR RSBW-RELATED"/>
    <property type="match status" value="1"/>
</dbReference>
<feature type="domain" description="Histidine kinase/HSP90-like ATPase" evidence="2">
    <location>
        <begin position="22"/>
        <end position="120"/>
    </location>
</feature>
<gene>
    <name evidence="3" type="ORF">ACFQZM_43070</name>
</gene>
<keyword evidence="1" id="KW-0723">Serine/threonine-protein kinase</keyword>
<dbReference type="InterPro" id="IPR036890">
    <property type="entry name" value="HATPase_C_sf"/>
</dbReference>
<keyword evidence="3" id="KW-0067">ATP-binding</keyword>
<evidence type="ECO:0000313" key="3">
    <source>
        <dbReference type="EMBL" id="MFD0691334.1"/>
    </source>
</evidence>
<dbReference type="PANTHER" id="PTHR35526:SF3">
    <property type="entry name" value="ANTI-SIGMA-F FACTOR RSBW"/>
    <property type="match status" value="1"/>
</dbReference>
<proteinExistence type="predicted"/>
<evidence type="ECO:0000259" key="2">
    <source>
        <dbReference type="Pfam" id="PF13581"/>
    </source>
</evidence>
<keyword evidence="3" id="KW-0547">Nucleotide-binding</keyword>
<dbReference type="InterPro" id="IPR003594">
    <property type="entry name" value="HATPase_dom"/>
</dbReference>
<keyword evidence="1" id="KW-0808">Transferase</keyword>
<dbReference type="Proteomes" id="UP001597063">
    <property type="component" value="Unassembled WGS sequence"/>
</dbReference>
<organism evidence="3 4">
    <name type="scientific">Actinomadura fibrosa</name>
    <dbReference type="NCBI Taxonomy" id="111802"/>
    <lineage>
        <taxon>Bacteria</taxon>
        <taxon>Bacillati</taxon>
        <taxon>Actinomycetota</taxon>
        <taxon>Actinomycetes</taxon>
        <taxon>Streptosporangiales</taxon>
        <taxon>Thermomonosporaceae</taxon>
        <taxon>Actinomadura</taxon>
    </lineage>
</organism>